<feature type="region of interest" description="Disordered" evidence="1">
    <location>
        <begin position="1"/>
        <end position="44"/>
    </location>
</feature>
<reference evidence="3" key="1">
    <citation type="journal article" date="2019" name="Int. J. Syst. Evol. Microbiol.">
        <title>The Global Catalogue of Microorganisms (GCM) 10K type strain sequencing project: providing services to taxonomists for standard genome sequencing and annotation.</title>
        <authorList>
            <consortium name="The Broad Institute Genomics Platform"/>
            <consortium name="The Broad Institute Genome Sequencing Center for Infectious Disease"/>
            <person name="Wu L."/>
            <person name="Ma J."/>
        </authorList>
    </citation>
    <scope>NUCLEOTIDE SEQUENCE [LARGE SCALE GENOMIC DNA]</scope>
    <source>
        <strain evidence="3">JCM 17459</strain>
    </source>
</reference>
<gene>
    <name evidence="2" type="ORF">GCM10022262_17500</name>
</gene>
<keyword evidence="3" id="KW-1185">Reference proteome</keyword>
<dbReference type="SUPFAM" id="SSF69118">
    <property type="entry name" value="AhpD-like"/>
    <property type="match status" value="1"/>
</dbReference>
<feature type="compositionally biased region" description="Low complexity" evidence="1">
    <location>
        <begin position="7"/>
        <end position="24"/>
    </location>
</feature>
<dbReference type="EMBL" id="BAABBA010000007">
    <property type="protein sequence ID" value="GAA4287391.1"/>
    <property type="molecule type" value="Genomic_DNA"/>
</dbReference>
<dbReference type="Gene3D" id="1.20.1290.10">
    <property type="entry name" value="AhpD-like"/>
    <property type="match status" value="1"/>
</dbReference>
<dbReference type="InterPro" id="IPR029032">
    <property type="entry name" value="AhpD-like"/>
</dbReference>
<dbReference type="Proteomes" id="UP001499841">
    <property type="component" value="Unassembled WGS sequence"/>
</dbReference>
<protein>
    <submittedName>
        <fullName evidence="2">CMD domain protein</fullName>
    </submittedName>
</protein>
<feature type="compositionally biased region" description="Low complexity" evidence="1">
    <location>
        <begin position="33"/>
        <end position="44"/>
    </location>
</feature>
<organism evidence="2 3">
    <name type="scientific">Georgenia daeguensis</name>
    <dbReference type="NCBI Taxonomy" id="908355"/>
    <lineage>
        <taxon>Bacteria</taxon>
        <taxon>Bacillati</taxon>
        <taxon>Actinomycetota</taxon>
        <taxon>Actinomycetes</taxon>
        <taxon>Micrococcales</taxon>
        <taxon>Bogoriellaceae</taxon>
        <taxon>Georgenia</taxon>
    </lineage>
</organism>
<accession>A0ABP8ETU1</accession>
<proteinExistence type="predicted"/>
<dbReference type="InterPro" id="IPR023982">
    <property type="entry name" value="CHP04029_CMD-like"/>
</dbReference>
<evidence type="ECO:0000313" key="2">
    <source>
        <dbReference type="EMBL" id="GAA4287391.1"/>
    </source>
</evidence>
<name>A0ABP8ETU1_9MICO</name>
<evidence type="ECO:0000256" key="1">
    <source>
        <dbReference type="SAM" id="MobiDB-lite"/>
    </source>
</evidence>
<dbReference type="RefSeq" id="WP_345039995.1">
    <property type="nucleotide sequence ID" value="NZ_BAABBA010000007.1"/>
</dbReference>
<sequence>MTTTTNAATSADPTPTGPGAPDAPNGSARETAEPPAGGAVPAEPADVVDHLLGVRPGDRLDQIRAGRPEARANAQKAYEALLDPVDASDFSRGERLAVATFVVGLHGAEDVRGFYAARLGAQAGGSGVVDAVEQESARGRGAGPYGVYREPGLAGESAPGPAYRVTDRSALGERLAAALEHAHLLVLRPREATPEALERLLAAGWSTTGIVTLSQLVAFLAFQVRVVHGLRQLAVVESEGAH</sequence>
<dbReference type="NCBIfam" id="TIGR04029">
    <property type="entry name" value="CMD_Avi_7170"/>
    <property type="match status" value="1"/>
</dbReference>
<evidence type="ECO:0000313" key="3">
    <source>
        <dbReference type="Proteomes" id="UP001499841"/>
    </source>
</evidence>
<comment type="caution">
    <text evidence="2">The sequence shown here is derived from an EMBL/GenBank/DDBJ whole genome shotgun (WGS) entry which is preliminary data.</text>
</comment>